<keyword evidence="23" id="KW-1015">Disulfide bond</keyword>
<feature type="binding site" evidence="25">
    <location>
        <position position="440"/>
    </location>
    <ligand>
        <name>Ca(2+)</name>
        <dbReference type="ChEBI" id="CHEBI:29108"/>
        <label>5</label>
    </ligand>
</feature>
<dbReference type="GO" id="GO:0008270">
    <property type="term" value="F:zinc ion binding"/>
    <property type="evidence" value="ECO:0007669"/>
    <property type="project" value="InterPro"/>
</dbReference>
<feature type="binding site" evidence="25">
    <location>
        <position position="314"/>
    </location>
    <ligand>
        <name>Ca(2+)</name>
        <dbReference type="ChEBI" id="CHEBI:29108"/>
        <label>3</label>
    </ligand>
</feature>
<comment type="subcellular location">
    <subcellularLocation>
        <location evidence="4">Cytoplasm</location>
    </subcellularLocation>
    <subcellularLocation>
        <location evidence="2">Melanosome</location>
    </subcellularLocation>
    <subcellularLocation>
        <location evidence="3">Membrane</location>
        <topology evidence="3">Single-pass type I membrane protein</topology>
    </subcellularLocation>
</comment>
<keyword evidence="21 28" id="KW-0472">Membrane</keyword>
<dbReference type="GO" id="GO:0001501">
    <property type="term" value="P:skeletal system development"/>
    <property type="evidence" value="ECO:0007669"/>
    <property type="project" value="TreeGrafter"/>
</dbReference>
<proteinExistence type="evidence at transcript level"/>
<evidence type="ECO:0000256" key="9">
    <source>
        <dbReference type="ARBA" id="ARBA00022553"/>
    </source>
</evidence>
<dbReference type="GO" id="GO:0030574">
    <property type="term" value="P:collagen catabolic process"/>
    <property type="evidence" value="ECO:0007669"/>
    <property type="project" value="TreeGrafter"/>
</dbReference>
<reference evidence="30" key="1">
    <citation type="submission" date="2023-04" db="EMBL/GenBank/DDBJ databases">
        <authorList>
            <person name="Xie H.H."/>
        </authorList>
    </citation>
    <scope>NUCLEOTIDE SEQUENCE</scope>
</reference>
<dbReference type="Pfam" id="PF00413">
    <property type="entry name" value="Peptidase_M10"/>
    <property type="match status" value="1"/>
</dbReference>
<keyword evidence="9" id="KW-0597">Phosphoprotein</keyword>
<dbReference type="FunFam" id="1.10.101.10:FF:000002">
    <property type="entry name" value="Matrix metalloproteinase-14 preproprotein"/>
    <property type="match status" value="1"/>
</dbReference>
<gene>
    <name evidence="30" type="primary">MMP14</name>
</gene>
<feature type="binding site" evidence="25">
    <location>
        <position position="338"/>
    </location>
    <ligand>
        <name>Zn(2+)</name>
        <dbReference type="ChEBI" id="CHEBI:29105"/>
        <label>2</label>
        <note>catalytic</note>
    </ligand>
</feature>
<dbReference type="FunFam" id="2.110.10.10:FF:000001">
    <property type="entry name" value="Matrix metallopeptidase 24"/>
    <property type="match status" value="1"/>
</dbReference>
<keyword evidence="13 25" id="KW-0479">Metal-binding</keyword>
<feature type="binding site" evidence="25">
    <location>
        <position position="485"/>
    </location>
    <ligand>
        <name>Ca(2+)</name>
        <dbReference type="ChEBI" id="CHEBI:29108"/>
        <label>5</label>
    </ligand>
</feature>
<dbReference type="Gene3D" id="2.110.10.10">
    <property type="entry name" value="Hemopexin-like domain"/>
    <property type="match status" value="1"/>
</dbReference>
<dbReference type="GO" id="GO:0005886">
    <property type="term" value="C:plasma membrane"/>
    <property type="evidence" value="ECO:0007669"/>
    <property type="project" value="TreeGrafter"/>
</dbReference>
<evidence type="ECO:0000256" key="19">
    <source>
        <dbReference type="ARBA" id="ARBA00022989"/>
    </source>
</evidence>
<feature type="binding site" evidence="25">
    <location>
        <position position="281"/>
    </location>
    <ligand>
        <name>Zn(2+)</name>
        <dbReference type="ChEBI" id="CHEBI:29105"/>
        <label>1</label>
    </ligand>
</feature>
<evidence type="ECO:0000256" key="4">
    <source>
        <dbReference type="ARBA" id="ARBA00004496"/>
    </source>
</evidence>
<keyword evidence="15" id="KW-0677">Repeat</keyword>
<feature type="repeat" description="Hemopexin" evidence="26">
    <location>
        <begin position="575"/>
        <end position="622"/>
    </location>
</feature>
<dbReference type="InterPro" id="IPR018486">
    <property type="entry name" value="Hemopexin_CS"/>
</dbReference>
<evidence type="ECO:0000256" key="22">
    <source>
        <dbReference type="ARBA" id="ARBA00023145"/>
    </source>
</evidence>
<feature type="binding site" evidence="25">
    <location>
        <position position="311"/>
    </location>
    <ligand>
        <name>Ca(2+)</name>
        <dbReference type="ChEBI" id="CHEBI:29108"/>
        <label>3</label>
    </ligand>
</feature>
<protein>
    <recommendedName>
        <fullName evidence="7">Matrix metalloproteinase-14</fullName>
        <ecNumber evidence="6">3.4.24.80</ecNumber>
    </recommendedName>
</protein>
<evidence type="ECO:0000256" key="2">
    <source>
        <dbReference type="ARBA" id="ARBA00004223"/>
    </source>
</evidence>
<dbReference type="InterPro" id="IPR001818">
    <property type="entry name" value="Pept_M10_metallopeptidase"/>
</dbReference>
<dbReference type="Pfam" id="PF00045">
    <property type="entry name" value="Hemopexin"/>
    <property type="match status" value="4"/>
</dbReference>
<keyword evidence="19 28" id="KW-1133">Transmembrane helix</keyword>
<dbReference type="InterPro" id="IPR021805">
    <property type="entry name" value="Pept_M10A_metallopeptidase_C"/>
</dbReference>
<dbReference type="InterPro" id="IPR033739">
    <property type="entry name" value="M10A_MMP"/>
</dbReference>
<evidence type="ECO:0000256" key="11">
    <source>
        <dbReference type="ARBA" id="ARBA00022685"/>
    </source>
</evidence>
<feature type="binding site" evidence="25">
    <location>
        <position position="289"/>
    </location>
    <ligand>
        <name>Ca(2+)</name>
        <dbReference type="ChEBI" id="CHEBI:29108"/>
        <label>3</label>
    </ligand>
</feature>
<feature type="binding site" evidence="25">
    <location>
        <position position="305"/>
    </location>
    <ligand>
        <name>Ca(2+)</name>
        <dbReference type="ChEBI" id="CHEBI:29108"/>
        <label>2</label>
    </ligand>
</feature>
<evidence type="ECO:0000256" key="17">
    <source>
        <dbReference type="ARBA" id="ARBA00022833"/>
    </source>
</evidence>
<keyword evidence="11" id="KW-0165">Cleavage on pair of basic residues</keyword>
<dbReference type="PRINTS" id="PR00138">
    <property type="entry name" value="MATRIXIN"/>
</dbReference>
<evidence type="ECO:0000313" key="30">
    <source>
        <dbReference type="EMBL" id="WMC20655.1"/>
    </source>
</evidence>
<dbReference type="InterPro" id="IPR018487">
    <property type="entry name" value="Hemopexin-like_repeat"/>
</dbReference>
<dbReference type="CDD" id="cd00094">
    <property type="entry name" value="HX"/>
    <property type="match status" value="1"/>
</dbReference>
<comment type="catalytic activity">
    <reaction evidence="1">
        <text>Endopeptidase activity. Activates progelatinase A by cleavage of the propeptide at 37-Asn-|-Leu-38. Other bonds hydrolyzed include 35-Gly-|-Ile-36 in the propeptide of collagenase 3, and 341-Asn-|-Phe-342, 441-Asp-|-Leu-442 and 354-Gln-|-Thr-355 in the aggrecan interglobular domain.</text>
        <dbReference type="EC" id="3.4.24.80"/>
    </reaction>
</comment>
<feature type="binding site" evidence="25">
    <location>
        <position position="288"/>
    </location>
    <ligand>
        <name>Ca(2+)</name>
        <dbReference type="ChEBI" id="CHEBI:29108"/>
        <label>3</label>
    </ligand>
</feature>
<dbReference type="GO" id="GO:0042470">
    <property type="term" value="C:melanosome"/>
    <property type="evidence" value="ECO:0007669"/>
    <property type="project" value="UniProtKB-SubCell"/>
</dbReference>
<dbReference type="GO" id="GO:0005615">
    <property type="term" value="C:extracellular space"/>
    <property type="evidence" value="ECO:0007669"/>
    <property type="project" value="TreeGrafter"/>
</dbReference>
<evidence type="ECO:0000256" key="23">
    <source>
        <dbReference type="ARBA" id="ARBA00023157"/>
    </source>
</evidence>
<keyword evidence="20" id="KW-0482">Metalloprotease</keyword>
<keyword evidence="16" id="KW-0378">Hydrolase</keyword>
<dbReference type="InterPro" id="IPR036365">
    <property type="entry name" value="PGBD-like_sf"/>
</dbReference>
<evidence type="ECO:0000256" key="8">
    <source>
        <dbReference type="ARBA" id="ARBA00022490"/>
    </source>
</evidence>
<keyword evidence="10" id="KW-0645">Protease</keyword>
<dbReference type="Gene3D" id="3.40.390.10">
    <property type="entry name" value="Collagenase (Catalytic Domain)"/>
    <property type="match status" value="1"/>
</dbReference>
<feature type="compositionally biased region" description="Basic and acidic residues" evidence="27">
    <location>
        <begin position="421"/>
        <end position="431"/>
    </location>
</feature>
<evidence type="ECO:0000256" key="14">
    <source>
        <dbReference type="ARBA" id="ARBA00022729"/>
    </source>
</evidence>
<dbReference type="InterPro" id="IPR006026">
    <property type="entry name" value="Peptidase_Metallo"/>
</dbReference>
<feature type="transmembrane region" description="Helical" evidence="28">
    <location>
        <begin position="650"/>
        <end position="672"/>
    </location>
</feature>
<comment type="cofactor">
    <cofactor evidence="25">
        <name>Zn(2+)</name>
        <dbReference type="ChEBI" id="CHEBI:29105"/>
    </cofactor>
    <text evidence="25">Binds 2 Zn(2+) ions per subunit.</text>
</comment>
<evidence type="ECO:0000256" key="25">
    <source>
        <dbReference type="PIRSR" id="PIRSR621190-2"/>
    </source>
</evidence>
<comment type="similarity">
    <text evidence="5">Belongs to the peptidase M10A family.</text>
</comment>
<dbReference type="GO" id="GO:0031012">
    <property type="term" value="C:extracellular matrix"/>
    <property type="evidence" value="ECO:0007669"/>
    <property type="project" value="InterPro"/>
</dbReference>
<feature type="region of interest" description="Disordered" evidence="27">
    <location>
        <begin position="405"/>
        <end position="431"/>
    </location>
</feature>
<feature type="binding site" evidence="25">
    <location>
        <position position="309"/>
    </location>
    <ligand>
        <name>Zn(2+)</name>
        <dbReference type="ChEBI" id="CHEBI:29105"/>
        <label>1</label>
    </ligand>
</feature>
<dbReference type="GO" id="GO:0009653">
    <property type="term" value="P:anatomical structure morphogenesis"/>
    <property type="evidence" value="ECO:0007669"/>
    <property type="project" value="UniProtKB-ARBA"/>
</dbReference>
<dbReference type="SMART" id="SM00120">
    <property type="entry name" value="HX"/>
    <property type="match status" value="4"/>
</dbReference>
<dbReference type="EMBL" id="OQ834271">
    <property type="protein sequence ID" value="WMC20655.1"/>
    <property type="molecule type" value="mRNA"/>
</dbReference>
<evidence type="ECO:0000256" key="24">
    <source>
        <dbReference type="PIRSR" id="PIRSR621190-1"/>
    </source>
</evidence>
<accession>A0AA50KVN8</accession>
<feature type="binding site" evidence="25">
    <location>
        <position position="352"/>
    </location>
    <ligand>
        <name>Zn(2+)</name>
        <dbReference type="ChEBI" id="CHEBI:29105"/>
        <label>2</label>
        <note>catalytic</note>
    </ligand>
</feature>
<dbReference type="GO" id="GO:0004222">
    <property type="term" value="F:metalloendopeptidase activity"/>
    <property type="evidence" value="ECO:0007669"/>
    <property type="project" value="InterPro"/>
</dbReference>
<evidence type="ECO:0000256" key="12">
    <source>
        <dbReference type="ARBA" id="ARBA00022692"/>
    </source>
</evidence>
<evidence type="ECO:0000256" key="13">
    <source>
        <dbReference type="ARBA" id="ARBA00022723"/>
    </source>
</evidence>
<evidence type="ECO:0000256" key="5">
    <source>
        <dbReference type="ARBA" id="ARBA00010370"/>
    </source>
</evidence>
<keyword evidence="8" id="KW-0963">Cytoplasm</keyword>
<evidence type="ECO:0000256" key="10">
    <source>
        <dbReference type="ARBA" id="ARBA00022670"/>
    </source>
</evidence>
<evidence type="ECO:0000256" key="18">
    <source>
        <dbReference type="ARBA" id="ARBA00022837"/>
    </source>
</evidence>
<feature type="binding site" evidence="25">
    <location>
        <position position="296"/>
    </location>
    <ligand>
        <name>Zn(2+)</name>
        <dbReference type="ChEBI" id="CHEBI:29105"/>
        <label>1</label>
    </ligand>
</feature>
<dbReference type="InterPro" id="IPR024079">
    <property type="entry name" value="MetalloPept_cat_dom_sf"/>
</dbReference>
<feature type="active site" evidence="24">
    <location>
        <position position="335"/>
    </location>
</feature>
<feature type="binding site" evidence="25">
    <location>
        <position position="283"/>
    </location>
    <ligand>
        <name>Zn(2+)</name>
        <dbReference type="ChEBI" id="CHEBI:29105"/>
        <label>1</label>
    </ligand>
</feature>
<dbReference type="PROSITE" id="PS00546">
    <property type="entry name" value="CYSTEINE_SWITCH"/>
    <property type="match status" value="1"/>
</dbReference>
<dbReference type="PROSITE" id="PS00024">
    <property type="entry name" value="HEMOPEXIN"/>
    <property type="match status" value="1"/>
</dbReference>
<evidence type="ECO:0000256" key="16">
    <source>
        <dbReference type="ARBA" id="ARBA00022801"/>
    </source>
</evidence>
<keyword evidence="17 25" id="KW-0862">Zinc</keyword>
<feature type="compositionally biased region" description="Pro residues" evidence="27">
    <location>
        <begin position="409"/>
        <end position="420"/>
    </location>
</feature>
<dbReference type="InterPro" id="IPR002477">
    <property type="entry name" value="Peptidoglycan-bd-like"/>
</dbReference>
<dbReference type="SUPFAM" id="SSF50923">
    <property type="entry name" value="Hemopexin-like domain"/>
    <property type="match status" value="1"/>
</dbReference>
<dbReference type="EC" id="3.4.24.80" evidence="6"/>
<evidence type="ECO:0000256" key="7">
    <source>
        <dbReference type="ARBA" id="ARBA00020199"/>
    </source>
</evidence>
<evidence type="ECO:0000256" key="21">
    <source>
        <dbReference type="ARBA" id="ARBA00023136"/>
    </source>
</evidence>
<feature type="repeat" description="Hemopexin" evidence="26">
    <location>
        <begin position="526"/>
        <end position="574"/>
    </location>
</feature>
<dbReference type="CDD" id="cd04278">
    <property type="entry name" value="ZnMc_MMP"/>
    <property type="match status" value="1"/>
</dbReference>
<evidence type="ECO:0000256" key="1">
    <source>
        <dbReference type="ARBA" id="ARBA00001718"/>
    </source>
</evidence>
<dbReference type="Pfam" id="PF11857">
    <property type="entry name" value="DUF3377"/>
    <property type="match status" value="1"/>
</dbReference>
<evidence type="ECO:0000256" key="6">
    <source>
        <dbReference type="ARBA" id="ARBA00012342"/>
    </source>
</evidence>
<dbReference type="SUPFAM" id="SSF47090">
    <property type="entry name" value="PGBD-like"/>
    <property type="match status" value="1"/>
</dbReference>
<dbReference type="GO" id="GO:0030198">
    <property type="term" value="P:extracellular matrix organization"/>
    <property type="evidence" value="ECO:0007669"/>
    <property type="project" value="TreeGrafter"/>
</dbReference>
<dbReference type="PANTHER" id="PTHR10201:SF290">
    <property type="entry name" value="MATRIX METALLOPROTEINASE 14 (MEMBRANE-INSERTED) ALPHA"/>
    <property type="match status" value="1"/>
</dbReference>
<feature type="binding site" evidence="25">
    <location>
        <position position="344"/>
    </location>
    <ligand>
        <name>Zn(2+)</name>
        <dbReference type="ChEBI" id="CHEBI:29105"/>
        <label>2</label>
        <note>catalytic</note>
    </ligand>
</feature>
<sequence>MVEQERYLRSDANKGILGNSTDLMCGGDENVCQLCEQMHVLDHQQQAVERIGRPFMCKDKQWWFWSRTERNRRRRRADHRLKQALMLTGITQTPTGSHKQPIPSFLLTTMFSAGFPVVSGKSDQTSSDDSDAWLQSYGYLPPGDVRAQAIRSPQSIQTAIAAMQRFYGLTVTGSIDSNTLEAMSRPRCGVPDKFGPELKTNLRRKRYAVQGLKWDKSEVTFSIENYTPKVGEQGTYEAIRKAFRVWESAIPLTFREIPYSHIRGKVDKYADIMLSFSEGFHGDSTPFDGEGGFLAHAYFPGHGIGGDTHFDLAEPWTTGNVDQGGNDVFLVAVHELGHALGLEHSNNPSAIMAPFYQWFDTENFQLPDDDRRGIQTIYGESLSLAVASTLSVSHFSLSLLFASGTKSGAPPPPPPRPTKPSKPEKPDHGPDICEGHFDTIAILRGERFVFKDKWFWRVRNNKVLPGYPMPIGHFWRGLPSNINAAYERDDGKFVFFKGDRYWVFSESTMDKDSPKSLTDLGTGLPTDKLDAALFYTPTGQTYFFRGNKYYRFNEQTRTVDSGYPKPINMWSGAPDNIKAAIMSEDGSYTYFYKANKYWKFNNQYMKVESGYPKSVLNDWMGCESEEPKKGREEEVIIIEVDESQSGAGPVAVVIPLLLLVLVVVTLGALLFFRKYGTPRRLLYCQRSLLDKV</sequence>
<dbReference type="InterPro" id="IPR036375">
    <property type="entry name" value="Hemopexin-like_dom_sf"/>
</dbReference>
<feature type="repeat" description="Hemopexin" evidence="26">
    <location>
        <begin position="430"/>
        <end position="478"/>
    </location>
</feature>
<dbReference type="PANTHER" id="PTHR10201">
    <property type="entry name" value="MATRIX METALLOPROTEINASE"/>
    <property type="match status" value="1"/>
</dbReference>
<dbReference type="GO" id="GO:0031638">
    <property type="term" value="P:zymogen activation"/>
    <property type="evidence" value="ECO:0007669"/>
    <property type="project" value="TreeGrafter"/>
</dbReference>
<feature type="binding site" evidence="25">
    <location>
        <position position="532"/>
    </location>
    <ligand>
        <name>Ca(2+)</name>
        <dbReference type="ChEBI" id="CHEBI:29108"/>
        <label>5</label>
    </ligand>
</feature>
<evidence type="ECO:0000259" key="29">
    <source>
        <dbReference type="SMART" id="SM00235"/>
    </source>
</evidence>
<name>A0AA50KVN8_PAROL</name>
<dbReference type="GO" id="GO:0048870">
    <property type="term" value="P:cell motility"/>
    <property type="evidence" value="ECO:0007669"/>
    <property type="project" value="UniProtKB-ARBA"/>
</dbReference>
<keyword evidence="12 28" id="KW-0812">Transmembrane</keyword>
<keyword evidence="22" id="KW-0865">Zymogen</keyword>
<feature type="binding site" evidence="25">
    <location>
        <position position="307"/>
    </location>
    <ligand>
        <name>Ca(2+)</name>
        <dbReference type="ChEBI" id="CHEBI:29108"/>
        <label>2</label>
    </ligand>
</feature>
<dbReference type="FunFam" id="3.40.390.10:FF:000005">
    <property type="entry name" value="Matrix metallopeptidase 16"/>
    <property type="match status" value="1"/>
</dbReference>
<feature type="domain" description="Peptidase metallopeptidase" evidence="29">
    <location>
        <begin position="210"/>
        <end position="380"/>
    </location>
</feature>
<dbReference type="InterPro" id="IPR021158">
    <property type="entry name" value="Pept_M10A_Zn_BS"/>
</dbReference>
<feature type="binding site" evidence="25">
    <location>
        <position position="438"/>
    </location>
    <ligand>
        <name>Ca(2+)</name>
        <dbReference type="ChEBI" id="CHEBI:29108"/>
        <label>4</label>
    </ligand>
</feature>
<dbReference type="SMART" id="SM00235">
    <property type="entry name" value="ZnMc"/>
    <property type="match status" value="1"/>
</dbReference>
<feature type="binding site" evidence="25">
    <location>
        <position position="334"/>
    </location>
    <ligand>
        <name>Zn(2+)</name>
        <dbReference type="ChEBI" id="CHEBI:29105"/>
        <label>2</label>
        <note>catalytic</note>
    </ligand>
</feature>
<dbReference type="InterPro" id="IPR000585">
    <property type="entry name" value="Hemopexin-like_dom"/>
</dbReference>
<feature type="repeat" description="Hemopexin" evidence="26">
    <location>
        <begin position="479"/>
        <end position="524"/>
    </location>
</feature>
<dbReference type="InterPro" id="IPR021190">
    <property type="entry name" value="Pept_M10A"/>
</dbReference>
<feature type="binding site" evidence="25">
    <location>
        <position position="271"/>
    </location>
    <ligand>
        <name>Ca(2+)</name>
        <dbReference type="ChEBI" id="CHEBI:29108"/>
        <label>2</label>
    </ligand>
</feature>
<evidence type="ECO:0000256" key="3">
    <source>
        <dbReference type="ARBA" id="ARBA00004479"/>
    </source>
</evidence>
<dbReference type="AlphaFoldDB" id="A0AA50KVN8"/>
<comment type="cofactor">
    <cofactor evidence="25">
        <name>Ca(2+)</name>
        <dbReference type="ChEBI" id="CHEBI:29108"/>
    </cofactor>
    <text evidence="25">Can bind about 5 Ca(2+) ions per subunit.</text>
</comment>
<evidence type="ECO:0000256" key="20">
    <source>
        <dbReference type="ARBA" id="ARBA00023049"/>
    </source>
</evidence>
<evidence type="ECO:0000256" key="15">
    <source>
        <dbReference type="ARBA" id="ARBA00022737"/>
    </source>
</evidence>
<feature type="binding site" evidence="25">
    <location>
        <position position="314"/>
    </location>
    <ligand>
        <name>Ca(2+)</name>
        <dbReference type="ChEBI" id="CHEBI:29108"/>
        <label>1</label>
    </ligand>
</feature>
<dbReference type="PROSITE" id="PS51642">
    <property type="entry name" value="HEMOPEXIN_2"/>
    <property type="match status" value="4"/>
</dbReference>
<keyword evidence="14" id="KW-0732">Signal</keyword>
<evidence type="ECO:0000256" key="28">
    <source>
        <dbReference type="SAM" id="Phobius"/>
    </source>
</evidence>
<organism evidence="30">
    <name type="scientific">Paralichthys olivaceus</name>
    <name type="common">Bastard halibut</name>
    <name type="synonym">Hippoglossus olivaceus</name>
    <dbReference type="NCBI Taxonomy" id="8255"/>
    <lineage>
        <taxon>Eukaryota</taxon>
        <taxon>Metazoa</taxon>
        <taxon>Chordata</taxon>
        <taxon>Craniata</taxon>
        <taxon>Vertebrata</taxon>
        <taxon>Euteleostomi</taxon>
        <taxon>Actinopterygii</taxon>
        <taxon>Neopterygii</taxon>
        <taxon>Teleostei</taxon>
        <taxon>Neoteleostei</taxon>
        <taxon>Acanthomorphata</taxon>
        <taxon>Carangaria</taxon>
        <taxon>Pleuronectiformes</taxon>
        <taxon>Pleuronectoidei</taxon>
        <taxon>Paralichthyidae</taxon>
        <taxon>Paralichthys</taxon>
    </lineage>
</organism>
<evidence type="ECO:0000256" key="27">
    <source>
        <dbReference type="SAM" id="MobiDB-lite"/>
    </source>
</evidence>
<keyword evidence="18 25" id="KW-0106">Calcium</keyword>
<dbReference type="Pfam" id="PF01471">
    <property type="entry name" value="PG_binding_1"/>
    <property type="match status" value="1"/>
</dbReference>
<dbReference type="SUPFAM" id="SSF55486">
    <property type="entry name" value="Metalloproteases ('zincins'), catalytic domain"/>
    <property type="match status" value="1"/>
</dbReference>
<dbReference type="SMR" id="A0AA50KVN8"/>
<feature type="binding site" description="in inhibited form" evidence="25">
    <location>
        <position position="188"/>
    </location>
    <ligand>
        <name>Zn(2+)</name>
        <dbReference type="ChEBI" id="CHEBI:29105"/>
        <label>2</label>
        <note>catalytic</note>
    </ligand>
</feature>
<evidence type="ECO:0000256" key="26">
    <source>
        <dbReference type="PROSITE-ProRule" id="PRU01011"/>
    </source>
</evidence>